<dbReference type="Proteomes" id="UP000717634">
    <property type="component" value="Unassembled WGS sequence"/>
</dbReference>
<keyword evidence="2" id="KW-0489">Methyltransferase</keyword>
<organism evidence="12 13">
    <name type="scientific">Hymenobacter artigasi</name>
    <dbReference type="NCBI Taxonomy" id="2719616"/>
    <lineage>
        <taxon>Bacteria</taxon>
        <taxon>Pseudomonadati</taxon>
        <taxon>Bacteroidota</taxon>
        <taxon>Cytophagia</taxon>
        <taxon>Cytophagales</taxon>
        <taxon>Hymenobacteraceae</taxon>
        <taxon>Hymenobacter</taxon>
    </lineage>
</organism>
<evidence type="ECO:0000256" key="7">
    <source>
        <dbReference type="ARBA" id="ARBA00047942"/>
    </source>
</evidence>
<dbReference type="SUPFAM" id="SSF53335">
    <property type="entry name" value="S-adenosyl-L-methionine-dependent methyltransferases"/>
    <property type="match status" value="1"/>
</dbReference>
<dbReference type="InterPro" id="IPR002052">
    <property type="entry name" value="DNA_methylase_N6_adenine_CS"/>
</dbReference>
<evidence type="ECO:0000256" key="6">
    <source>
        <dbReference type="ARBA" id="ARBA00023125"/>
    </source>
</evidence>
<evidence type="ECO:0000259" key="8">
    <source>
        <dbReference type="Pfam" id="PF07669"/>
    </source>
</evidence>
<gene>
    <name evidence="12" type="ORF">HBN54_000918</name>
</gene>
<dbReference type="PANTHER" id="PTHR33841">
    <property type="entry name" value="DNA METHYLTRANSFERASE YEEA-RELATED"/>
    <property type="match status" value="1"/>
</dbReference>
<dbReference type="Pfam" id="PF23653">
    <property type="entry name" value="DUF7149"/>
    <property type="match status" value="1"/>
</dbReference>
<dbReference type="PROSITE" id="PS00092">
    <property type="entry name" value="N6_MTASE"/>
    <property type="match status" value="1"/>
</dbReference>
<dbReference type="PRINTS" id="PR00507">
    <property type="entry name" value="N12N6MTFRASE"/>
</dbReference>
<dbReference type="InterPro" id="IPR029063">
    <property type="entry name" value="SAM-dependent_MTases_sf"/>
</dbReference>
<dbReference type="Pfam" id="PF07669">
    <property type="entry name" value="Eco57I"/>
    <property type="match status" value="1"/>
</dbReference>
<keyword evidence="4" id="KW-0949">S-adenosyl-L-methionine</keyword>
<proteinExistence type="predicted"/>
<comment type="catalytic activity">
    <reaction evidence="7">
        <text>a 2'-deoxyadenosine in DNA + S-adenosyl-L-methionine = an N(6)-methyl-2'-deoxyadenosine in DNA + S-adenosyl-L-homocysteine + H(+)</text>
        <dbReference type="Rhea" id="RHEA:15197"/>
        <dbReference type="Rhea" id="RHEA-COMP:12418"/>
        <dbReference type="Rhea" id="RHEA-COMP:12419"/>
        <dbReference type="ChEBI" id="CHEBI:15378"/>
        <dbReference type="ChEBI" id="CHEBI:57856"/>
        <dbReference type="ChEBI" id="CHEBI:59789"/>
        <dbReference type="ChEBI" id="CHEBI:90615"/>
        <dbReference type="ChEBI" id="CHEBI:90616"/>
        <dbReference type="EC" id="2.1.1.72"/>
    </reaction>
</comment>
<dbReference type="InterPro" id="IPR011639">
    <property type="entry name" value="MethylTrfase_TaqI-like_dom"/>
</dbReference>
<dbReference type="Gene3D" id="3.40.50.150">
    <property type="entry name" value="Vaccinia Virus protein VP39"/>
    <property type="match status" value="1"/>
</dbReference>
<evidence type="ECO:0000256" key="2">
    <source>
        <dbReference type="ARBA" id="ARBA00022603"/>
    </source>
</evidence>
<keyword evidence="5" id="KW-0680">Restriction system</keyword>
<evidence type="ECO:0000313" key="12">
    <source>
        <dbReference type="EMBL" id="NKI88331.1"/>
    </source>
</evidence>
<dbReference type="Pfam" id="PF12950">
    <property type="entry name" value="TaqI_C"/>
    <property type="match status" value="1"/>
</dbReference>
<evidence type="ECO:0000259" key="11">
    <source>
        <dbReference type="Pfam" id="PF25120"/>
    </source>
</evidence>
<evidence type="ECO:0000256" key="1">
    <source>
        <dbReference type="ARBA" id="ARBA00011900"/>
    </source>
</evidence>
<dbReference type="InterPro" id="IPR055573">
    <property type="entry name" value="DUF7149"/>
</dbReference>
<evidence type="ECO:0000256" key="5">
    <source>
        <dbReference type="ARBA" id="ARBA00022747"/>
    </source>
</evidence>
<feature type="domain" description="Type II methyltransferase M.TaqI-like" evidence="8">
    <location>
        <begin position="642"/>
        <end position="931"/>
    </location>
</feature>
<dbReference type="InterPro" id="IPR056716">
    <property type="entry name" value="DUF7814"/>
</dbReference>
<keyword evidence="3" id="KW-0808">Transferase</keyword>
<feature type="domain" description="DUF7814" evidence="11">
    <location>
        <begin position="236"/>
        <end position="469"/>
    </location>
</feature>
<accession>A0ABX1HH14</accession>
<dbReference type="Pfam" id="PF25120">
    <property type="entry name" value="DUF7814"/>
    <property type="match status" value="1"/>
</dbReference>
<dbReference type="PANTHER" id="PTHR33841:SF1">
    <property type="entry name" value="DNA METHYLTRANSFERASE A"/>
    <property type="match status" value="1"/>
</dbReference>
<evidence type="ECO:0000259" key="10">
    <source>
        <dbReference type="Pfam" id="PF23653"/>
    </source>
</evidence>
<name>A0ABX1HH14_9BACT</name>
<dbReference type="EMBL" id="JAAVTK010000002">
    <property type="protein sequence ID" value="NKI88331.1"/>
    <property type="molecule type" value="Genomic_DNA"/>
</dbReference>
<reference evidence="12 13" key="1">
    <citation type="submission" date="2020-03" db="EMBL/GenBank/DDBJ databases">
        <title>Genomic Encyclopedia of Type Strains, Phase IV (KMG-V): Genome sequencing to study the core and pangenomes of soil and plant-associated prokaryotes.</title>
        <authorList>
            <person name="Whitman W."/>
        </authorList>
    </citation>
    <scope>NUCLEOTIDE SEQUENCE [LARGE SCALE GENOMIC DNA]</scope>
    <source>
        <strain evidence="12 13">1B</strain>
    </source>
</reference>
<evidence type="ECO:0000313" key="13">
    <source>
        <dbReference type="Proteomes" id="UP000717634"/>
    </source>
</evidence>
<feature type="domain" description="TaqI-like C-terminal specificity" evidence="9">
    <location>
        <begin position="1137"/>
        <end position="1227"/>
    </location>
</feature>
<evidence type="ECO:0000256" key="4">
    <source>
        <dbReference type="ARBA" id="ARBA00022691"/>
    </source>
</evidence>
<comment type="caution">
    <text evidence="12">The sequence shown here is derived from an EMBL/GenBank/DDBJ whole genome shotgun (WGS) entry which is preliminary data.</text>
</comment>
<dbReference type="RefSeq" id="WP_168671969.1">
    <property type="nucleotide sequence ID" value="NZ_JAAVTK010000002.1"/>
</dbReference>
<evidence type="ECO:0000259" key="9">
    <source>
        <dbReference type="Pfam" id="PF12950"/>
    </source>
</evidence>
<protein>
    <recommendedName>
        <fullName evidence="1">site-specific DNA-methyltransferase (adenine-specific)</fullName>
        <ecNumber evidence="1">2.1.1.72</ecNumber>
    </recommendedName>
</protein>
<sequence length="1297" mass="149046">MKLKEQLPSQALDLAYRRHNLTTAQRDAFRAARLELLDELPNLKGEDGLPESIRRFLCKVGFDEGKHYIHSEQPRDLVMRNGPKPSDSVGVLLELKHKKNPGEMVLVEDLNRKALHELILYYLEDRESGKGDDLRRLVITTGYKWFIFDALVFDRVFARNTQVKKLFRDFKDKKKASRTNDYFYKKLKDLLPTLSEEIPFTYVDLEHEVGEARALGWLTKLFSPPHLLKEAFAADANTLNQSFYVELLYLLGLEEVKTTKGRFISRCASKNRQLGSLMENTIMQLEAEDGLTNLTTDEREAYGETEAEQLEATALELCLTWINRFLFLKLLEGQLRRYHPESQEVFRFMSSKQLPEYDHVNKLFFRVLNRPVVGRHDSVRAQYDRVPYLNSSLFENSFLERRLLRISNLDDHIALPLHPRSVLRETYGTRGEGAPDALRYLLDFFDAYDFASDGNTEEGGMGNDNRQLISAAVLGLIFEKINGYKEGSVYTPGFVTMHMCRQTLRKAVVAHFNNHYEYGARNIAELADRLDPKNRLHDSTLFNQLRICDPAVGSGHFLVSALNELLAIKAELRLLLDDSDDHRRLRYRLTVARDELVVQHEDTDDLVQYTAKLGAGGKRTVPVEHDRLQRALFREKRALMEHCLFGVDINPNSVRICRLRLWIELLKHAYYRPDTDFQELETLPNLDLNVRVGNSLLARFPLQEDLSEVFKDFSMQAYRDTVTAYFSAQGRKAKQDLQEVLGQLRQKFTTAIHKRDPLRKQINKHQNERIALEHQHFIIPETPKQKDARLVEMRRLEIYLERLRKDLTEREQGLLYRAAFEWRFEFPEVLDDNGDFRGFDVVLGNPPYIRQGELEAKFKQHLAKSYQVTEGKADLYVYFIEQGMRLLRPNGLLTLIVKNKWLRASYGKPLRQFLSKRNILRLVDFGDLPVFPDAIAYPLILVAQNTPMEDEHTVWVAEMERLPAPEDFGAELRAATRPLPSRYLSADRSRWLLALPKEQDLLDRLDSAGGTLGDAIGDKIFRGIVTGLNDAFVIDAETRARLLDADPCSGEVIRIFAEGKDLKHYQPVPQEQFLIVLGKGWTKLKLGWTLDHKGKWKKPAKENFPSPWAALETTYPAIAAHLLPFEKPAMKRGDKGDYWWELRACDYYPEFEKPKILLPDITPVPTFLPDNQATYLTNSAYFIASDSLFLVGILNSRVAGFYFDHTLANVRGGYLRFFAQDLSPFPLPFSLAADREPIVERVREIVTARAGASTADISVLEAEIDALVADLYKMTPEEKDMVGIGKAKVVATPVAAP</sequence>
<feature type="domain" description="DUF7149" evidence="10">
    <location>
        <begin position="8"/>
        <end position="235"/>
    </location>
</feature>
<dbReference type="InterPro" id="IPR025931">
    <property type="entry name" value="TaqI_C"/>
</dbReference>
<evidence type="ECO:0000256" key="3">
    <source>
        <dbReference type="ARBA" id="ARBA00022679"/>
    </source>
</evidence>
<dbReference type="EC" id="2.1.1.72" evidence="1"/>
<keyword evidence="13" id="KW-1185">Reference proteome</keyword>
<dbReference type="InterPro" id="IPR050953">
    <property type="entry name" value="N4_N6_ade-DNA_methylase"/>
</dbReference>
<keyword evidence="6" id="KW-0238">DNA-binding</keyword>